<keyword evidence="3" id="KW-1185">Reference proteome</keyword>
<gene>
    <name evidence="2" type="ORF">B0T18DRAFT_81676</name>
</gene>
<dbReference type="Proteomes" id="UP001172155">
    <property type="component" value="Unassembled WGS sequence"/>
</dbReference>
<evidence type="ECO:0000313" key="2">
    <source>
        <dbReference type="EMBL" id="KAK0752016.1"/>
    </source>
</evidence>
<organism evidence="2 3">
    <name type="scientific">Schizothecium vesticola</name>
    <dbReference type="NCBI Taxonomy" id="314040"/>
    <lineage>
        <taxon>Eukaryota</taxon>
        <taxon>Fungi</taxon>
        <taxon>Dikarya</taxon>
        <taxon>Ascomycota</taxon>
        <taxon>Pezizomycotina</taxon>
        <taxon>Sordariomycetes</taxon>
        <taxon>Sordariomycetidae</taxon>
        <taxon>Sordariales</taxon>
        <taxon>Schizotheciaceae</taxon>
        <taxon>Schizothecium</taxon>
    </lineage>
</organism>
<accession>A0AA40F726</accession>
<evidence type="ECO:0000313" key="3">
    <source>
        <dbReference type="Proteomes" id="UP001172155"/>
    </source>
</evidence>
<proteinExistence type="predicted"/>
<sequence>MGACNRPASWCVAGCAVLVLRARPEVCSRCLQLFVGPPFISSWAVPAVIIRLSRFSQNHSSTHRQTCLSHHLALAIPTSPRGLVPSHPAPAPSPSPDLVADRRVFPRLYQNSASHPSGCLSQQPASLSCLRASSIKRVPAASNGPARLQEPAPPRNPGSTPLSDKALDEDDTALEAASSVPPSLQRPVSPARPCPPSLWHAGIYRARARRLESSGRKWADIRESRLRYPT</sequence>
<reference evidence="2" key="1">
    <citation type="submission" date="2023-06" db="EMBL/GenBank/DDBJ databases">
        <title>Genome-scale phylogeny and comparative genomics of the fungal order Sordariales.</title>
        <authorList>
            <consortium name="Lawrence Berkeley National Laboratory"/>
            <person name="Hensen N."/>
            <person name="Bonometti L."/>
            <person name="Westerberg I."/>
            <person name="Brannstrom I.O."/>
            <person name="Guillou S."/>
            <person name="Cros-Aarteil S."/>
            <person name="Calhoun S."/>
            <person name="Haridas S."/>
            <person name="Kuo A."/>
            <person name="Mondo S."/>
            <person name="Pangilinan J."/>
            <person name="Riley R."/>
            <person name="LaButti K."/>
            <person name="Andreopoulos B."/>
            <person name="Lipzen A."/>
            <person name="Chen C."/>
            <person name="Yanf M."/>
            <person name="Daum C."/>
            <person name="Ng V."/>
            <person name="Clum A."/>
            <person name="Steindorff A."/>
            <person name="Ohm R."/>
            <person name="Martin F."/>
            <person name="Silar P."/>
            <person name="Natvig D."/>
            <person name="Lalanne C."/>
            <person name="Gautier V."/>
            <person name="Ament-velasquez S.L."/>
            <person name="Kruys A."/>
            <person name="Hutchinson M.I."/>
            <person name="Powell A.J."/>
            <person name="Barry K."/>
            <person name="Miller A.N."/>
            <person name="Grigoriev I.V."/>
            <person name="Debuchy R."/>
            <person name="Gladieux P."/>
            <person name="Thoren M.H."/>
            <person name="Johannesson H."/>
        </authorList>
    </citation>
    <scope>NUCLEOTIDE SEQUENCE</scope>
    <source>
        <strain evidence="2">SMH3187-1</strain>
    </source>
</reference>
<comment type="caution">
    <text evidence="2">The sequence shown here is derived from an EMBL/GenBank/DDBJ whole genome shotgun (WGS) entry which is preliminary data.</text>
</comment>
<protein>
    <submittedName>
        <fullName evidence="2">Uncharacterized protein</fullName>
    </submittedName>
</protein>
<feature type="region of interest" description="Disordered" evidence="1">
    <location>
        <begin position="141"/>
        <end position="195"/>
    </location>
</feature>
<evidence type="ECO:0000256" key="1">
    <source>
        <dbReference type="SAM" id="MobiDB-lite"/>
    </source>
</evidence>
<name>A0AA40F726_9PEZI</name>
<dbReference type="EMBL" id="JAUKUD010000002">
    <property type="protein sequence ID" value="KAK0752016.1"/>
    <property type="molecule type" value="Genomic_DNA"/>
</dbReference>
<dbReference type="AlphaFoldDB" id="A0AA40F726"/>